<evidence type="ECO:0000256" key="7">
    <source>
        <dbReference type="ARBA" id="ARBA00047820"/>
    </source>
</evidence>
<accession>A0ABS4EBL9</accession>
<sequence length="299" mass="32865">MDILIFGHKNPDTDSICSSLSLTYLKNKLGYKATACALGEIRKEAQFALDYFKVEAPKIIDGVGSDDNVIIVDHNEFGQSADGLEKANLLEIIDHHKLGGISTSVPISVRLMTVGCTCTIIYNMFKENKVEVPYEIAGLLLSAILSDTLLFKSPTTTELDKIAGEELSKIAKLDMEKYAMDMFKAGTSLDGLSVEEIVNMDFKEFDMSGKKVGIGQVFTMDIDCIFAKKDDFLNYINSTNYDMLILAITDIIKEGSYLIYKGEDTVISKAFDVNAGQGVFAEGVVSRKKQLVPNLTDAI</sequence>
<feature type="domain" description="DHHA2" evidence="8">
    <location>
        <begin position="179"/>
        <end position="299"/>
    </location>
</feature>
<dbReference type="InterPro" id="IPR001667">
    <property type="entry name" value="DDH_dom"/>
</dbReference>
<protein>
    <recommendedName>
        <fullName evidence="2">inorganic diphosphatase</fullName>
        <ecNumber evidence="2">3.6.1.1</ecNumber>
    </recommendedName>
    <alternativeName>
        <fullName evidence="6">Pyrophosphate phospho-hydrolase</fullName>
    </alternativeName>
</protein>
<evidence type="ECO:0000259" key="8">
    <source>
        <dbReference type="SMART" id="SM01131"/>
    </source>
</evidence>
<dbReference type="RefSeq" id="WP_209456802.1">
    <property type="nucleotide sequence ID" value="NZ_BAAACS010000012.1"/>
</dbReference>
<dbReference type="PANTHER" id="PTHR12112">
    <property type="entry name" value="BNIP - RELATED"/>
    <property type="match status" value="1"/>
</dbReference>
<dbReference type="NCBIfam" id="NF003877">
    <property type="entry name" value="PRK05427.1"/>
    <property type="match status" value="1"/>
</dbReference>
<dbReference type="Gene3D" id="3.10.310.20">
    <property type="entry name" value="DHHA2 domain"/>
    <property type="match status" value="1"/>
</dbReference>
<evidence type="ECO:0000313" key="10">
    <source>
        <dbReference type="Proteomes" id="UP000767291"/>
    </source>
</evidence>
<dbReference type="Pfam" id="PF01368">
    <property type="entry name" value="DHH"/>
    <property type="match status" value="1"/>
</dbReference>
<dbReference type="EMBL" id="JAGGJX010000003">
    <property type="protein sequence ID" value="MBP1855348.1"/>
    <property type="molecule type" value="Genomic_DNA"/>
</dbReference>
<evidence type="ECO:0000256" key="1">
    <source>
        <dbReference type="ARBA" id="ARBA00001936"/>
    </source>
</evidence>
<evidence type="ECO:0000256" key="6">
    <source>
        <dbReference type="ARBA" id="ARBA00032535"/>
    </source>
</evidence>
<keyword evidence="5" id="KW-0464">Manganese</keyword>
<dbReference type="Pfam" id="PF02833">
    <property type="entry name" value="DHHA2"/>
    <property type="match status" value="1"/>
</dbReference>
<evidence type="ECO:0000256" key="3">
    <source>
        <dbReference type="ARBA" id="ARBA00022723"/>
    </source>
</evidence>
<evidence type="ECO:0000256" key="2">
    <source>
        <dbReference type="ARBA" id="ARBA00012146"/>
    </source>
</evidence>
<gene>
    <name evidence="9" type="ORF">J2Z43_001743</name>
</gene>
<dbReference type="SUPFAM" id="SSF64182">
    <property type="entry name" value="DHH phosphoesterases"/>
    <property type="match status" value="1"/>
</dbReference>
<proteinExistence type="predicted"/>
<comment type="catalytic activity">
    <reaction evidence="7">
        <text>diphosphate + H2O = 2 phosphate + H(+)</text>
        <dbReference type="Rhea" id="RHEA:24576"/>
        <dbReference type="ChEBI" id="CHEBI:15377"/>
        <dbReference type="ChEBI" id="CHEBI:15378"/>
        <dbReference type="ChEBI" id="CHEBI:33019"/>
        <dbReference type="ChEBI" id="CHEBI:43474"/>
        <dbReference type="EC" id="3.6.1.1"/>
    </reaction>
</comment>
<dbReference type="Proteomes" id="UP000767291">
    <property type="component" value="Unassembled WGS sequence"/>
</dbReference>
<dbReference type="Gene3D" id="3.90.1640.10">
    <property type="entry name" value="inorganic pyrophosphatase (n-terminal core)"/>
    <property type="match status" value="1"/>
</dbReference>
<comment type="caution">
    <text evidence="9">The sequence shown here is derived from an EMBL/GenBank/DDBJ whole genome shotgun (WGS) entry which is preliminary data.</text>
</comment>
<dbReference type="InterPro" id="IPR038763">
    <property type="entry name" value="DHH_sf"/>
</dbReference>
<dbReference type="EC" id="3.6.1.1" evidence="2"/>
<dbReference type="SMART" id="SM01131">
    <property type="entry name" value="DHHA2"/>
    <property type="match status" value="1"/>
</dbReference>
<comment type="cofactor">
    <cofactor evidence="1">
        <name>Mn(2+)</name>
        <dbReference type="ChEBI" id="CHEBI:29035"/>
    </cofactor>
</comment>
<dbReference type="InterPro" id="IPR038222">
    <property type="entry name" value="DHHA2_dom_sf"/>
</dbReference>
<dbReference type="PANTHER" id="PTHR12112:SF22">
    <property type="entry name" value="MANGANESE-DEPENDENT INORGANIC PYROPHOSPHATASE-RELATED"/>
    <property type="match status" value="1"/>
</dbReference>
<keyword evidence="10" id="KW-1185">Reference proteome</keyword>
<dbReference type="InterPro" id="IPR004097">
    <property type="entry name" value="DHHA2"/>
</dbReference>
<name>A0ABS4EBL9_9FIRM</name>
<evidence type="ECO:0000256" key="5">
    <source>
        <dbReference type="ARBA" id="ARBA00023211"/>
    </source>
</evidence>
<evidence type="ECO:0000313" key="9">
    <source>
        <dbReference type="EMBL" id="MBP1855348.1"/>
    </source>
</evidence>
<organism evidence="9 10">
    <name type="scientific">Metaclostridioides mangenotii</name>
    <dbReference type="NCBI Taxonomy" id="1540"/>
    <lineage>
        <taxon>Bacteria</taxon>
        <taxon>Bacillati</taxon>
        <taxon>Bacillota</taxon>
        <taxon>Clostridia</taxon>
        <taxon>Peptostreptococcales</taxon>
        <taxon>Peptostreptococcaceae</taxon>
        <taxon>Metaclostridioides</taxon>
    </lineage>
</organism>
<keyword evidence="3" id="KW-0479">Metal-binding</keyword>
<dbReference type="GO" id="GO:0004427">
    <property type="term" value="F:inorganic diphosphate phosphatase activity"/>
    <property type="evidence" value="ECO:0007669"/>
    <property type="project" value="UniProtKB-EC"/>
</dbReference>
<keyword evidence="4 9" id="KW-0378">Hydrolase</keyword>
<reference evidence="9 10" key="1">
    <citation type="submission" date="2021-03" db="EMBL/GenBank/DDBJ databases">
        <title>Genomic Encyclopedia of Type Strains, Phase IV (KMG-IV): sequencing the most valuable type-strain genomes for metagenomic binning, comparative biology and taxonomic classification.</title>
        <authorList>
            <person name="Goeker M."/>
        </authorList>
    </citation>
    <scope>NUCLEOTIDE SEQUENCE [LARGE SCALE GENOMIC DNA]</scope>
    <source>
        <strain evidence="9 10">DSM 1289</strain>
    </source>
</reference>
<evidence type="ECO:0000256" key="4">
    <source>
        <dbReference type="ARBA" id="ARBA00022801"/>
    </source>
</evidence>